<comment type="caution">
    <text evidence="9">The sequence shown here is derived from an EMBL/GenBank/DDBJ whole genome shotgun (WGS) entry which is preliminary data.</text>
</comment>
<dbReference type="CDD" id="cd00452">
    <property type="entry name" value="KDPG_aldolase"/>
    <property type="match status" value="1"/>
</dbReference>
<protein>
    <recommendedName>
        <fullName evidence="5">2-dehydro-3-deoxy-phosphogluconate aldolase</fullName>
        <ecNumber evidence="5">4.1.2.14</ecNumber>
    </recommendedName>
</protein>
<keyword evidence="8" id="KW-0119">Carbohydrate metabolism</keyword>
<dbReference type="InterPro" id="IPR013785">
    <property type="entry name" value="Aldolase_TIM"/>
</dbReference>
<dbReference type="EMBL" id="QQTP01000013">
    <property type="protein sequence ID" value="RDJ21295.1"/>
    <property type="molecule type" value="Genomic_DNA"/>
</dbReference>
<proteinExistence type="inferred from homology"/>
<evidence type="ECO:0000256" key="3">
    <source>
        <dbReference type="ARBA" id="ARBA00006906"/>
    </source>
</evidence>
<comment type="catalytic activity">
    <reaction evidence="1">
        <text>2-dehydro-3-deoxy-6-phospho-D-gluconate = D-glyceraldehyde 3-phosphate + pyruvate</text>
        <dbReference type="Rhea" id="RHEA:17089"/>
        <dbReference type="ChEBI" id="CHEBI:15361"/>
        <dbReference type="ChEBI" id="CHEBI:57569"/>
        <dbReference type="ChEBI" id="CHEBI:59776"/>
        <dbReference type="EC" id="4.1.2.14"/>
    </reaction>
</comment>
<evidence type="ECO:0000256" key="8">
    <source>
        <dbReference type="ARBA" id="ARBA00023277"/>
    </source>
</evidence>
<dbReference type="PROSITE" id="PS00160">
    <property type="entry name" value="ALDOLASE_KDPG_KHG_2"/>
    <property type="match status" value="1"/>
</dbReference>
<dbReference type="Pfam" id="PF01081">
    <property type="entry name" value="Aldolase"/>
    <property type="match status" value="1"/>
</dbReference>
<evidence type="ECO:0000256" key="5">
    <source>
        <dbReference type="ARBA" id="ARBA00013063"/>
    </source>
</evidence>
<keyword evidence="7" id="KW-0704">Schiff base</keyword>
<name>A0A370L1B9_9HYPH</name>
<dbReference type="Gene3D" id="3.20.20.70">
    <property type="entry name" value="Aldolase class I"/>
    <property type="match status" value="1"/>
</dbReference>
<dbReference type="GO" id="GO:0008675">
    <property type="term" value="F:2-dehydro-3-deoxy-phosphogluconate aldolase activity"/>
    <property type="evidence" value="ECO:0007669"/>
    <property type="project" value="UniProtKB-EC"/>
</dbReference>
<evidence type="ECO:0000256" key="6">
    <source>
        <dbReference type="ARBA" id="ARBA00023239"/>
    </source>
</evidence>
<accession>A0A370L1B9</accession>
<gene>
    <name evidence="9" type="primary">eda</name>
    <name evidence="9" type="ORF">DWE98_21485</name>
</gene>
<keyword evidence="10" id="KW-1185">Reference proteome</keyword>
<evidence type="ECO:0000256" key="4">
    <source>
        <dbReference type="ARBA" id="ARBA00011233"/>
    </source>
</evidence>
<dbReference type="Proteomes" id="UP000255207">
    <property type="component" value="Unassembled WGS sequence"/>
</dbReference>
<dbReference type="NCBIfam" id="TIGR01182">
    <property type="entry name" value="eda"/>
    <property type="match status" value="1"/>
</dbReference>
<dbReference type="InterPro" id="IPR000887">
    <property type="entry name" value="Aldlse_KDPG_KHG"/>
</dbReference>
<evidence type="ECO:0000256" key="7">
    <source>
        <dbReference type="ARBA" id="ARBA00023270"/>
    </source>
</evidence>
<sequence>MSHYPFKALAAGKPPLIPVIHVENADHAEPVLEALVAAGIGLVEVTLRTTAAIEVIRRMVKLGSPAIIGAGTITRPEQFDAAVDAGAKFGVGPAFSPSLFEASRKTGLPFIPGIGTASEALWAREAGFYELKLFPAEFVGGIGWFKHIEPIYPDLIFCPTAGINAANAKDFLGCPNVFAVGGGFLAPRDRIEAEDWAAVESLSRQALAAIKD</sequence>
<dbReference type="PANTHER" id="PTHR30246:SF1">
    <property type="entry name" value="2-DEHYDRO-3-DEOXY-6-PHOSPHOGALACTONATE ALDOLASE-RELATED"/>
    <property type="match status" value="1"/>
</dbReference>
<evidence type="ECO:0000256" key="2">
    <source>
        <dbReference type="ARBA" id="ARBA00004736"/>
    </source>
</evidence>
<dbReference type="EC" id="4.1.2.14" evidence="5"/>
<evidence type="ECO:0000313" key="10">
    <source>
        <dbReference type="Proteomes" id="UP000255207"/>
    </source>
</evidence>
<dbReference type="InterPro" id="IPR031338">
    <property type="entry name" value="KDPG/KHG_AS_2"/>
</dbReference>
<dbReference type="AlphaFoldDB" id="A0A370L1B9"/>
<dbReference type="PROSITE" id="PS00159">
    <property type="entry name" value="ALDOLASE_KDPG_KHG_1"/>
    <property type="match status" value="1"/>
</dbReference>
<organism evidence="9 10">
    <name type="scientific">Bosea caraganae</name>
    <dbReference type="NCBI Taxonomy" id="2763117"/>
    <lineage>
        <taxon>Bacteria</taxon>
        <taxon>Pseudomonadati</taxon>
        <taxon>Pseudomonadota</taxon>
        <taxon>Alphaproteobacteria</taxon>
        <taxon>Hyphomicrobiales</taxon>
        <taxon>Boseaceae</taxon>
        <taxon>Bosea</taxon>
    </lineage>
</organism>
<dbReference type="OrthoDB" id="9805177at2"/>
<keyword evidence="6 9" id="KW-0456">Lyase</keyword>
<comment type="similarity">
    <text evidence="3">Belongs to the KHG/KDPG aldolase family.</text>
</comment>
<dbReference type="RefSeq" id="WP_114831356.1">
    <property type="nucleotide sequence ID" value="NZ_QQTO01000020.1"/>
</dbReference>
<reference evidence="10" key="1">
    <citation type="submission" date="2018-07" db="EMBL/GenBank/DDBJ databases">
        <authorList>
            <person name="Safronova V.I."/>
            <person name="Chirak E.R."/>
            <person name="Sazanova A.L."/>
        </authorList>
    </citation>
    <scope>NUCLEOTIDE SEQUENCE [LARGE SCALE GENOMIC DNA]</scope>
    <source>
        <strain evidence="10">RCAM04685</strain>
    </source>
</reference>
<comment type="subunit">
    <text evidence="4">Homotrimer.</text>
</comment>
<evidence type="ECO:0000313" key="9">
    <source>
        <dbReference type="EMBL" id="RDJ21295.1"/>
    </source>
</evidence>
<comment type="pathway">
    <text evidence="2">Carbohydrate acid metabolism; 2-dehydro-3-deoxy-D-gluconate degradation; D-glyceraldehyde 3-phosphate and pyruvate from 2-dehydro-3-deoxy-D-gluconate: step 2/2.</text>
</comment>
<dbReference type="PANTHER" id="PTHR30246">
    <property type="entry name" value="2-KETO-3-DEOXY-6-PHOSPHOGLUCONATE ALDOLASE"/>
    <property type="match status" value="1"/>
</dbReference>
<evidence type="ECO:0000256" key="1">
    <source>
        <dbReference type="ARBA" id="ARBA00000654"/>
    </source>
</evidence>
<dbReference type="SUPFAM" id="SSF51569">
    <property type="entry name" value="Aldolase"/>
    <property type="match status" value="1"/>
</dbReference>
<dbReference type="InterPro" id="IPR031337">
    <property type="entry name" value="KDPG/KHG_AS_1"/>
</dbReference>